<accession>A0ABS8RGF4</accession>
<gene>
    <name evidence="2" type="ORF">HAX54_000045</name>
</gene>
<feature type="region of interest" description="Disordered" evidence="1">
    <location>
        <begin position="46"/>
        <end position="88"/>
    </location>
</feature>
<keyword evidence="3" id="KW-1185">Reference proteome</keyword>
<name>A0ABS8RGF4_DATST</name>
<evidence type="ECO:0000313" key="3">
    <source>
        <dbReference type="Proteomes" id="UP000823775"/>
    </source>
</evidence>
<evidence type="ECO:0000256" key="1">
    <source>
        <dbReference type="SAM" id="MobiDB-lite"/>
    </source>
</evidence>
<proteinExistence type="predicted"/>
<reference evidence="2 3" key="1">
    <citation type="journal article" date="2021" name="BMC Genomics">
        <title>Datura genome reveals duplications of psychoactive alkaloid biosynthetic genes and high mutation rate following tissue culture.</title>
        <authorList>
            <person name="Rajewski A."/>
            <person name="Carter-House D."/>
            <person name="Stajich J."/>
            <person name="Litt A."/>
        </authorList>
    </citation>
    <scope>NUCLEOTIDE SEQUENCE [LARGE SCALE GENOMIC DNA]</scope>
    <source>
        <strain evidence="2">AR-01</strain>
    </source>
</reference>
<organism evidence="2 3">
    <name type="scientific">Datura stramonium</name>
    <name type="common">Jimsonweed</name>
    <name type="synonym">Common thornapple</name>
    <dbReference type="NCBI Taxonomy" id="4076"/>
    <lineage>
        <taxon>Eukaryota</taxon>
        <taxon>Viridiplantae</taxon>
        <taxon>Streptophyta</taxon>
        <taxon>Embryophyta</taxon>
        <taxon>Tracheophyta</taxon>
        <taxon>Spermatophyta</taxon>
        <taxon>Magnoliopsida</taxon>
        <taxon>eudicotyledons</taxon>
        <taxon>Gunneridae</taxon>
        <taxon>Pentapetalae</taxon>
        <taxon>asterids</taxon>
        <taxon>lamiids</taxon>
        <taxon>Solanales</taxon>
        <taxon>Solanaceae</taxon>
        <taxon>Solanoideae</taxon>
        <taxon>Datureae</taxon>
        <taxon>Datura</taxon>
    </lineage>
</organism>
<evidence type="ECO:0000313" key="2">
    <source>
        <dbReference type="EMBL" id="MCD7445807.1"/>
    </source>
</evidence>
<protein>
    <submittedName>
        <fullName evidence="2">Uncharacterized protein</fullName>
    </submittedName>
</protein>
<dbReference type="Proteomes" id="UP000823775">
    <property type="component" value="Unassembled WGS sequence"/>
</dbReference>
<dbReference type="EMBL" id="JACEIK010000001">
    <property type="protein sequence ID" value="MCD7445807.1"/>
    <property type="molecule type" value="Genomic_DNA"/>
</dbReference>
<comment type="caution">
    <text evidence="2">The sequence shown here is derived from an EMBL/GenBank/DDBJ whole genome shotgun (WGS) entry which is preliminary data.</text>
</comment>
<sequence length="130" mass="13920">MNHVQTAHPSSSDKNAILISPVLATGVFLSENSLLAQPAVPQYANSQRNDGGVVLPTSSSNRNPPIRRGATPPVNMHQMARGNGVGGSNQTIVEYTRPLINQLDAPISSNANELVDLTEEQNDLDLNLRL</sequence>